<feature type="transmembrane region" description="Helical" evidence="6">
    <location>
        <begin position="508"/>
        <end position="525"/>
    </location>
</feature>
<dbReference type="Pfam" id="PF13567">
    <property type="entry name" value="DUF4131"/>
    <property type="match status" value="1"/>
</dbReference>
<dbReference type="EMBL" id="VORY01000015">
    <property type="protein sequence ID" value="TXD92944.1"/>
    <property type="molecule type" value="Genomic_DNA"/>
</dbReference>
<gene>
    <name evidence="9" type="ORF">ES724_11885</name>
</gene>
<organism evidence="9 10">
    <name type="scientific">Gillisia hiemivivida</name>
    <dbReference type="NCBI Taxonomy" id="291190"/>
    <lineage>
        <taxon>Bacteria</taxon>
        <taxon>Pseudomonadati</taxon>
        <taxon>Bacteroidota</taxon>
        <taxon>Flavobacteriia</taxon>
        <taxon>Flavobacteriales</taxon>
        <taxon>Flavobacteriaceae</taxon>
        <taxon>Gillisia</taxon>
    </lineage>
</organism>
<evidence type="ECO:0000313" key="10">
    <source>
        <dbReference type="Proteomes" id="UP000321367"/>
    </source>
</evidence>
<evidence type="ECO:0000256" key="3">
    <source>
        <dbReference type="ARBA" id="ARBA00022692"/>
    </source>
</evidence>
<name>A0A5C6ZRC7_9FLAO</name>
<dbReference type="InterPro" id="IPR052159">
    <property type="entry name" value="Competence_DNA_uptake"/>
</dbReference>
<feature type="domain" description="ComEC/Rec2-related protein" evidence="7">
    <location>
        <begin position="234"/>
        <end position="502"/>
    </location>
</feature>
<dbReference type="GO" id="GO:0005886">
    <property type="term" value="C:plasma membrane"/>
    <property type="evidence" value="ECO:0007669"/>
    <property type="project" value="UniProtKB-SubCell"/>
</dbReference>
<dbReference type="OrthoDB" id="9761531at2"/>
<feature type="transmembrane region" description="Helical" evidence="6">
    <location>
        <begin position="359"/>
        <end position="375"/>
    </location>
</feature>
<evidence type="ECO:0000256" key="1">
    <source>
        <dbReference type="ARBA" id="ARBA00004651"/>
    </source>
</evidence>
<sequence>MYNFTLIRLAFFLIVGILLGFYVEFSSIIILITGVVLFLTFIISFFIAKRSFLQNPVFGILVFIMFLYLGFLTSYSQLPKNNPDHIVNFFPTELKEGSPIIVAEVLEILKPGMYQDRYILKLIKLNSNYAEGKLLLNVFKDSLSTNLKIGQRLVTIGRFEDLKGNLNPYQFNYSKYMKVLGVYKQLNISNHQFQTLNNSPTSLRSYAGKLRDQIIFNLKKQNFSKDELAVIQALLLGQRQELSPELQQNYAAAGVIHILAVSGLHVGIILFMLNWALKFMDRWKYGKTTKTLFLLISLWGFALIAGLSPSVVRAVSMFSFVAIGMQLNRRTSILNTLFASLLILLLINPFYLFQVGFQLSYSAVFAIVVFQPAIMKIINTENKFFRYLWKIVSVTLSAQIGVLPLSLYYFHQFPGLFLVSNILILPFMGLILAAGIILILFVLIGLNPILLSKTYAWMISALNNYVAYIASKDTFIIKDISFSLMLCVVFFVFLISISFLLKKYNFRNIVFVFSSIIFIQLVFIYEKYQKPINEFVIFHRARNTDIGITHNNTFNYYTTNIQQKPSFINDYEIGNKLKVDTSSRVESIYSFAGKDILVIDSLGIYDLPNFYPKLILLTNSPKINLERLILELKPEQIIADGSNYKNLIEKWRQTALNKKLPFHATGEKGAFIIKPILTRTYRK</sequence>
<dbReference type="InterPro" id="IPR025405">
    <property type="entry name" value="DUF4131"/>
</dbReference>
<feature type="transmembrane region" description="Helical" evidence="6">
    <location>
        <begin position="292"/>
        <end position="312"/>
    </location>
</feature>
<feature type="transmembrane region" description="Helical" evidence="6">
    <location>
        <begin position="250"/>
        <end position="272"/>
    </location>
</feature>
<proteinExistence type="predicted"/>
<evidence type="ECO:0000259" key="8">
    <source>
        <dbReference type="Pfam" id="PF13567"/>
    </source>
</evidence>
<protein>
    <submittedName>
        <fullName evidence="9">ComEC/Rec2 family competence protein</fullName>
    </submittedName>
</protein>
<feature type="transmembrane region" description="Helical" evidence="6">
    <location>
        <begin position="454"/>
        <end position="470"/>
    </location>
</feature>
<feature type="transmembrane region" description="Helical" evidence="6">
    <location>
        <begin position="333"/>
        <end position="353"/>
    </location>
</feature>
<comment type="subcellular location">
    <subcellularLocation>
        <location evidence="1">Cell membrane</location>
        <topology evidence="1">Multi-pass membrane protein</topology>
    </subcellularLocation>
</comment>
<feature type="transmembrane region" description="Helical" evidence="6">
    <location>
        <begin position="482"/>
        <end position="501"/>
    </location>
</feature>
<dbReference type="RefSeq" id="WP_146933210.1">
    <property type="nucleotide sequence ID" value="NZ_CBCSHZ010000020.1"/>
</dbReference>
<dbReference type="AlphaFoldDB" id="A0A5C6ZRC7"/>
<evidence type="ECO:0000313" key="9">
    <source>
        <dbReference type="EMBL" id="TXD92944.1"/>
    </source>
</evidence>
<comment type="caution">
    <text evidence="9">The sequence shown here is derived from an EMBL/GenBank/DDBJ whole genome shotgun (WGS) entry which is preliminary data.</text>
</comment>
<dbReference type="PANTHER" id="PTHR30619:SF1">
    <property type="entry name" value="RECOMBINATION PROTEIN 2"/>
    <property type="match status" value="1"/>
</dbReference>
<dbReference type="PANTHER" id="PTHR30619">
    <property type="entry name" value="DNA INTERNALIZATION/COMPETENCE PROTEIN COMEC/REC2"/>
    <property type="match status" value="1"/>
</dbReference>
<dbReference type="Pfam" id="PF03772">
    <property type="entry name" value="Competence"/>
    <property type="match status" value="1"/>
</dbReference>
<keyword evidence="2" id="KW-1003">Cell membrane</keyword>
<evidence type="ECO:0000256" key="2">
    <source>
        <dbReference type="ARBA" id="ARBA00022475"/>
    </source>
</evidence>
<feature type="transmembrane region" description="Helical" evidence="6">
    <location>
        <begin position="28"/>
        <end position="47"/>
    </location>
</feature>
<feature type="transmembrane region" description="Helical" evidence="6">
    <location>
        <begin position="387"/>
        <end position="410"/>
    </location>
</feature>
<reference evidence="9 10" key="1">
    <citation type="submission" date="2019-08" db="EMBL/GenBank/DDBJ databases">
        <title>Genome sequence of Gillisia hiemivivida IC154 (type strain).</title>
        <authorList>
            <person name="Bowman J.P."/>
        </authorList>
    </citation>
    <scope>NUCLEOTIDE SEQUENCE [LARGE SCALE GENOMIC DNA]</scope>
    <source>
        <strain evidence="9 10">IC154</strain>
    </source>
</reference>
<evidence type="ECO:0000259" key="7">
    <source>
        <dbReference type="Pfam" id="PF03772"/>
    </source>
</evidence>
<accession>A0A5C6ZRC7</accession>
<keyword evidence="5 6" id="KW-0472">Membrane</keyword>
<evidence type="ECO:0000256" key="6">
    <source>
        <dbReference type="SAM" id="Phobius"/>
    </source>
</evidence>
<feature type="transmembrane region" description="Helical" evidence="6">
    <location>
        <begin position="53"/>
        <end position="72"/>
    </location>
</feature>
<dbReference type="NCBIfam" id="TIGR00360">
    <property type="entry name" value="ComEC_N-term"/>
    <property type="match status" value="1"/>
</dbReference>
<feature type="domain" description="DUF4131" evidence="8">
    <location>
        <begin position="28"/>
        <end position="189"/>
    </location>
</feature>
<evidence type="ECO:0000256" key="4">
    <source>
        <dbReference type="ARBA" id="ARBA00022989"/>
    </source>
</evidence>
<feature type="transmembrane region" description="Helical" evidence="6">
    <location>
        <begin position="6"/>
        <end position="23"/>
    </location>
</feature>
<evidence type="ECO:0000256" key="5">
    <source>
        <dbReference type="ARBA" id="ARBA00023136"/>
    </source>
</evidence>
<keyword evidence="10" id="KW-1185">Reference proteome</keyword>
<dbReference type="InterPro" id="IPR004477">
    <property type="entry name" value="ComEC_N"/>
</dbReference>
<dbReference type="Proteomes" id="UP000321367">
    <property type="component" value="Unassembled WGS sequence"/>
</dbReference>
<keyword evidence="4 6" id="KW-1133">Transmembrane helix</keyword>
<feature type="transmembrane region" description="Helical" evidence="6">
    <location>
        <begin position="422"/>
        <end position="447"/>
    </location>
</feature>
<keyword evidence="3 6" id="KW-0812">Transmembrane</keyword>